<name>A0A1B7L0Q6_9ENTR</name>
<sequence length="255" mass="29552">MEWFTRMILNLPPRAKDVKEIRESAPELFSDEEIKETKRYHRGYIHPLYWDTYELREAVRVWLQDFEEKTPEGDCCDYPCCIRKKAGDNADGYMHMMTVAGGRDRNPPAKSFFDLINATKIKNATVLRVILTDPYIYFDTGQNGDGGGFNNLLKLLEHLNIDSSTEFRLELTPQNDSEKKDRFETKIQQEFPSCTVLNHNNSSTFHDRFIFVQYNNNQCKAWYGPSLNGLNSNSIIIFGDLTDSNAVNQLSQRLL</sequence>
<keyword evidence="2" id="KW-1185">Reference proteome</keyword>
<accession>A0A1B7L0Q6</accession>
<comment type="caution">
    <text evidence="1">The sequence shown here is derived from an EMBL/GenBank/DDBJ whole genome shotgun (WGS) entry which is preliminary data.</text>
</comment>
<dbReference type="InterPro" id="IPR038113">
    <property type="entry name" value="MITD1_C_sf"/>
</dbReference>
<dbReference type="RefSeq" id="WP_064600077.1">
    <property type="nucleotide sequence ID" value="NZ_LYRP01000043.1"/>
</dbReference>
<dbReference type="EMBL" id="LYRP01000043">
    <property type="protein sequence ID" value="OAT75818.1"/>
    <property type="molecule type" value="Genomic_DNA"/>
</dbReference>
<evidence type="ECO:0000313" key="1">
    <source>
        <dbReference type="EMBL" id="OAT75818.1"/>
    </source>
</evidence>
<evidence type="ECO:0000313" key="2">
    <source>
        <dbReference type="Proteomes" id="UP000078225"/>
    </source>
</evidence>
<protein>
    <submittedName>
        <fullName evidence="1">Uncharacterized protein</fullName>
    </submittedName>
</protein>
<dbReference type="OrthoDB" id="7062814at2"/>
<dbReference type="AlphaFoldDB" id="A0A1B7L0Q6"/>
<proteinExistence type="predicted"/>
<gene>
    <name evidence="1" type="ORF">A9B99_13480</name>
</gene>
<organism evidence="1 2">
    <name type="scientific">Mangrovibacter phragmitis</name>
    <dbReference type="NCBI Taxonomy" id="1691903"/>
    <lineage>
        <taxon>Bacteria</taxon>
        <taxon>Pseudomonadati</taxon>
        <taxon>Pseudomonadota</taxon>
        <taxon>Gammaproteobacteria</taxon>
        <taxon>Enterobacterales</taxon>
        <taxon>Enterobacteriaceae</taxon>
        <taxon>Mangrovibacter</taxon>
    </lineage>
</organism>
<reference evidence="2" key="1">
    <citation type="submission" date="2016-05" db="EMBL/GenBank/DDBJ databases">
        <authorList>
            <person name="Behera P."/>
            <person name="Vaishampayan P."/>
            <person name="Singh N."/>
            <person name="Raina V."/>
            <person name="Suar M."/>
            <person name="Pattnaik A."/>
            <person name="Rastogi G."/>
        </authorList>
    </citation>
    <scope>NUCLEOTIDE SEQUENCE [LARGE SCALE GENOMIC DNA]</scope>
    <source>
        <strain evidence="2">MP23</strain>
    </source>
</reference>
<dbReference type="Proteomes" id="UP000078225">
    <property type="component" value="Unassembled WGS sequence"/>
</dbReference>
<dbReference type="Gene3D" id="3.30.870.30">
    <property type="entry name" value="MITD, C-terminal phospholipase D-like domain"/>
    <property type="match status" value="1"/>
</dbReference>